<evidence type="ECO:0000256" key="4">
    <source>
        <dbReference type="ARBA" id="ARBA00011245"/>
    </source>
</evidence>
<evidence type="ECO:0000256" key="7">
    <source>
        <dbReference type="ARBA" id="ARBA00022670"/>
    </source>
</evidence>
<dbReference type="eggNOG" id="KOG2195">
    <property type="taxonomic scope" value="Eukaryota"/>
</dbReference>
<dbReference type="Pfam" id="PF04389">
    <property type="entry name" value="Peptidase_M28"/>
    <property type="match status" value="1"/>
</dbReference>
<dbReference type="Gene3D" id="3.40.630.10">
    <property type="entry name" value="Zn peptidases"/>
    <property type="match status" value="1"/>
</dbReference>
<dbReference type="STRING" id="671987.R0KGV2"/>
<evidence type="ECO:0000256" key="8">
    <source>
        <dbReference type="ARBA" id="ARBA00022723"/>
    </source>
</evidence>
<comment type="cofactor">
    <cofactor evidence="1">
        <name>Zn(2+)</name>
        <dbReference type="ChEBI" id="CHEBI:29105"/>
    </cofactor>
</comment>
<dbReference type="InterPro" id="IPR041756">
    <property type="entry name" value="M28_SGAP-like"/>
</dbReference>
<dbReference type="GO" id="GO:0006508">
    <property type="term" value="P:proteolysis"/>
    <property type="evidence" value="ECO:0007669"/>
    <property type="project" value="UniProtKB-KW"/>
</dbReference>
<evidence type="ECO:0000259" key="15">
    <source>
        <dbReference type="Pfam" id="PF02225"/>
    </source>
</evidence>
<protein>
    <recommendedName>
        <fullName evidence="14">Peptide hydrolase</fullName>
        <ecNumber evidence="14">3.4.-.-</ecNumber>
    </recommendedName>
</protein>
<evidence type="ECO:0000256" key="1">
    <source>
        <dbReference type="ARBA" id="ARBA00001947"/>
    </source>
</evidence>
<evidence type="ECO:0000256" key="10">
    <source>
        <dbReference type="ARBA" id="ARBA00022801"/>
    </source>
</evidence>
<dbReference type="GO" id="GO:0008235">
    <property type="term" value="F:metalloexopeptidase activity"/>
    <property type="evidence" value="ECO:0007669"/>
    <property type="project" value="InterPro"/>
</dbReference>
<dbReference type="CDD" id="cd03876">
    <property type="entry name" value="M28_SGAP_like"/>
    <property type="match status" value="1"/>
</dbReference>
<dbReference type="GO" id="GO:0046872">
    <property type="term" value="F:metal ion binding"/>
    <property type="evidence" value="ECO:0007669"/>
    <property type="project" value="UniProtKB-KW"/>
</dbReference>
<dbReference type="AlphaFoldDB" id="R0KGV2"/>
<organism evidence="17 18">
    <name type="scientific">Exserohilum turcicum (strain 28A)</name>
    <name type="common">Northern leaf blight fungus</name>
    <name type="synonym">Setosphaeria turcica</name>
    <dbReference type="NCBI Taxonomy" id="671987"/>
    <lineage>
        <taxon>Eukaryota</taxon>
        <taxon>Fungi</taxon>
        <taxon>Dikarya</taxon>
        <taxon>Ascomycota</taxon>
        <taxon>Pezizomycotina</taxon>
        <taxon>Dothideomycetes</taxon>
        <taxon>Pleosporomycetidae</taxon>
        <taxon>Pleosporales</taxon>
        <taxon>Pleosporineae</taxon>
        <taxon>Pleosporaceae</taxon>
        <taxon>Exserohilum</taxon>
    </lineage>
</organism>
<dbReference type="Proteomes" id="UP000016935">
    <property type="component" value="Unassembled WGS sequence"/>
</dbReference>
<evidence type="ECO:0000256" key="6">
    <source>
        <dbReference type="ARBA" id="ARBA00022525"/>
    </source>
</evidence>
<dbReference type="OrthoDB" id="10013407at2759"/>
<dbReference type="InterPro" id="IPR003137">
    <property type="entry name" value="PA_domain"/>
</dbReference>
<comment type="subunit">
    <text evidence="4">Monomer.</text>
</comment>
<evidence type="ECO:0000256" key="5">
    <source>
        <dbReference type="ARBA" id="ARBA00022438"/>
    </source>
</evidence>
<keyword evidence="11 14" id="KW-0862">Zinc</keyword>
<dbReference type="GO" id="GO:0004177">
    <property type="term" value="F:aminopeptidase activity"/>
    <property type="evidence" value="ECO:0007669"/>
    <property type="project" value="UniProtKB-KW"/>
</dbReference>
<proteinExistence type="inferred from homology"/>
<dbReference type="Gene3D" id="3.50.30.30">
    <property type="match status" value="1"/>
</dbReference>
<sequence>MKYTVALGVLAASAFADKLDVNPTLLQADIVREHLWAGAGKLQSFADATKEKNRMVAGPAEEATIQWLKDSLEALDYYDVSLQTFPLTVQFSGSINAFAINATAVPKTSYSLFQFSPSGNATAPLMFVDGGCNKTDYPANLAGKIAIIPRGTCEFGLKSTFAGSAEGPYVPTLNVIQGVAAPVVSALKRGESVTASLDIVTDIRKTTPSNLLATTKSGDQSNKLMLGAHTDSVAAGPGINDNGSGITALLEVAKALPKYEIKNAVTFAFWTAEEEGLLGSKHFVNNLPAAEAANIRGYLNFDMIASPNYVNSIYDGSGKAFGVKGPAGSAQFQQFSQDYFKGAGKNSTATELSGRSDHMAFLVANIPVGGTFTGAEQNKTVEEVALFGGQAGQPYDHCYHQACDTLSNLNMDAFELHAKGIAAAVATFMNALQN</sequence>
<evidence type="ECO:0000256" key="3">
    <source>
        <dbReference type="ARBA" id="ARBA00005957"/>
    </source>
</evidence>
<dbReference type="InterPro" id="IPR045175">
    <property type="entry name" value="M28_fam"/>
</dbReference>
<feature type="domain" description="Peptidase M28" evidence="16">
    <location>
        <begin position="210"/>
        <end position="424"/>
    </location>
</feature>
<evidence type="ECO:0000259" key="16">
    <source>
        <dbReference type="Pfam" id="PF04389"/>
    </source>
</evidence>
<keyword evidence="6" id="KW-0964">Secreted</keyword>
<dbReference type="EMBL" id="KB908481">
    <property type="protein sequence ID" value="EOA92083.1"/>
    <property type="molecule type" value="Genomic_DNA"/>
</dbReference>
<dbReference type="HOGENOM" id="CLU_024336_0_0_1"/>
<keyword evidence="5" id="KW-0031">Aminopeptidase</keyword>
<name>R0KGV2_EXST2</name>
<dbReference type="EC" id="3.4.-.-" evidence="14"/>
<accession>R0KGV2</accession>
<evidence type="ECO:0000256" key="11">
    <source>
        <dbReference type="ARBA" id="ARBA00022833"/>
    </source>
</evidence>
<keyword evidence="8 14" id="KW-0479">Metal-binding</keyword>
<dbReference type="SUPFAM" id="SSF53187">
    <property type="entry name" value="Zn-dependent exopeptidases"/>
    <property type="match status" value="1"/>
</dbReference>
<keyword evidence="7 14" id="KW-0645">Protease</keyword>
<keyword evidence="12" id="KW-0482">Metalloprotease</keyword>
<keyword evidence="18" id="KW-1185">Reference proteome</keyword>
<feature type="domain" description="PA" evidence="15">
    <location>
        <begin position="122"/>
        <end position="165"/>
    </location>
</feature>
<reference evidence="17 18" key="2">
    <citation type="journal article" date="2013" name="PLoS Genet.">
        <title>Comparative genome structure, secondary metabolite, and effector coding capacity across Cochliobolus pathogens.</title>
        <authorList>
            <person name="Condon B.J."/>
            <person name="Leng Y."/>
            <person name="Wu D."/>
            <person name="Bushley K.E."/>
            <person name="Ohm R.A."/>
            <person name="Otillar R."/>
            <person name="Martin J."/>
            <person name="Schackwitz W."/>
            <person name="Grimwood J."/>
            <person name="MohdZainudin N."/>
            <person name="Xue C."/>
            <person name="Wang R."/>
            <person name="Manning V.A."/>
            <person name="Dhillon B."/>
            <person name="Tu Z.J."/>
            <person name="Steffenson B.J."/>
            <person name="Salamov A."/>
            <person name="Sun H."/>
            <person name="Lowry S."/>
            <person name="LaButti K."/>
            <person name="Han J."/>
            <person name="Copeland A."/>
            <person name="Lindquist E."/>
            <person name="Barry K."/>
            <person name="Schmutz J."/>
            <person name="Baker S.E."/>
            <person name="Ciuffetti L.M."/>
            <person name="Grigoriev I.V."/>
            <person name="Zhong S."/>
            <person name="Turgeon B.G."/>
        </authorList>
    </citation>
    <scope>NUCLEOTIDE SEQUENCE [LARGE SCALE GENOMIC DNA]</scope>
    <source>
        <strain evidence="18">28A</strain>
    </source>
</reference>
<dbReference type="PANTHER" id="PTHR12147:SF57">
    <property type="entry name" value="PEPTIDE HYDROLASE"/>
    <property type="match status" value="1"/>
</dbReference>
<evidence type="ECO:0000256" key="9">
    <source>
        <dbReference type="ARBA" id="ARBA00022729"/>
    </source>
</evidence>
<dbReference type="GeneID" id="19402130"/>
<keyword evidence="13" id="KW-0325">Glycoprotein</keyword>
<evidence type="ECO:0000256" key="14">
    <source>
        <dbReference type="RuleBase" id="RU361240"/>
    </source>
</evidence>
<gene>
    <name evidence="17" type="ORF">SETTUDRAFT_18739</name>
</gene>
<comment type="similarity">
    <text evidence="3">Belongs to the peptidase M28 family. M28A subfamily.</text>
</comment>
<evidence type="ECO:0000256" key="12">
    <source>
        <dbReference type="ARBA" id="ARBA00023049"/>
    </source>
</evidence>
<dbReference type="InterPro" id="IPR046450">
    <property type="entry name" value="PA_dom_sf"/>
</dbReference>
<evidence type="ECO:0000256" key="2">
    <source>
        <dbReference type="ARBA" id="ARBA00004613"/>
    </source>
</evidence>
<dbReference type="InterPro" id="IPR007484">
    <property type="entry name" value="Peptidase_M28"/>
</dbReference>
<dbReference type="GO" id="GO:0005576">
    <property type="term" value="C:extracellular region"/>
    <property type="evidence" value="ECO:0007669"/>
    <property type="project" value="UniProtKB-SubCell"/>
</dbReference>
<dbReference type="RefSeq" id="XP_008020128.1">
    <property type="nucleotide sequence ID" value="XM_008021937.1"/>
</dbReference>
<comment type="subcellular location">
    <subcellularLocation>
        <location evidence="2">Secreted</location>
    </subcellularLocation>
</comment>
<evidence type="ECO:0000256" key="13">
    <source>
        <dbReference type="ARBA" id="ARBA00023180"/>
    </source>
</evidence>
<reference evidence="17 18" key="1">
    <citation type="journal article" date="2012" name="PLoS Pathog.">
        <title>Diverse lifestyles and strategies of plant pathogenesis encoded in the genomes of eighteen Dothideomycetes fungi.</title>
        <authorList>
            <person name="Ohm R.A."/>
            <person name="Feau N."/>
            <person name="Henrissat B."/>
            <person name="Schoch C.L."/>
            <person name="Horwitz B.A."/>
            <person name="Barry K.W."/>
            <person name="Condon B.J."/>
            <person name="Copeland A.C."/>
            <person name="Dhillon B."/>
            <person name="Glaser F."/>
            <person name="Hesse C.N."/>
            <person name="Kosti I."/>
            <person name="LaButti K."/>
            <person name="Lindquist E.A."/>
            <person name="Lucas S."/>
            <person name="Salamov A.A."/>
            <person name="Bradshaw R.E."/>
            <person name="Ciuffetti L."/>
            <person name="Hamelin R.C."/>
            <person name="Kema G.H.J."/>
            <person name="Lawrence C."/>
            <person name="Scott J.A."/>
            <person name="Spatafora J.W."/>
            <person name="Turgeon B.G."/>
            <person name="de Wit P.J.G.M."/>
            <person name="Zhong S."/>
            <person name="Goodwin S.B."/>
            <person name="Grigoriev I.V."/>
        </authorList>
    </citation>
    <scope>NUCLEOTIDE SEQUENCE [LARGE SCALE GENOMIC DNA]</scope>
    <source>
        <strain evidence="18">28A</strain>
    </source>
</reference>
<evidence type="ECO:0000313" key="17">
    <source>
        <dbReference type="EMBL" id="EOA92083.1"/>
    </source>
</evidence>
<keyword evidence="9" id="KW-0732">Signal</keyword>
<evidence type="ECO:0000313" key="18">
    <source>
        <dbReference type="Proteomes" id="UP000016935"/>
    </source>
</evidence>
<dbReference type="SUPFAM" id="SSF52025">
    <property type="entry name" value="PA domain"/>
    <property type="match status" value="1"/>
</dbReference>
<keyword evidence="10 14" id="KW-0378">Hydrolase</keyword>
<dbReference type="PANTHER" id="PTHR12147">
    <property type="entry name" value="METALLOPEPTIDASE M28 FAMILY MEMBER"/>
    <property type="match status" value="1"/>
</dbReference>
<dbReference type="Pfam" id="PF02225">
    <property type="entry name" value="PA"/>
    <property type="match status" value="1"/>
</dbReference>